<evidence type="ECO:0000313" key="4">
    <source>
        <dbReference type="Proteomes" id="UP001305779"/>
    </source>
</evidence>
<evidence type="ECO:0000259" key="1">
    <source>
        <dbReference type="Pfam" id="PF13409"/>
    </source>
</evidence>
<evidence type="ECO:0008006" key="5">
    <source>
        <dbReference type="Google" id="ProtNLM"/>
    </source>
</evidence>
<dbReference type="Gene3D" id="1.20.1050.10">
    <property type="match status" value="1"/>
</dbReference>
<reference evidence="3 4" key="1">
    <citation type="journal article" date="2023" name="G3 (Bethesda)">
        <title>A chromosome-level genome assembly of Zasmidium syzygii isolated from banana leaves.</title>
        <authorList>
            <person name="van Westerhoven A.C."/>
            <person name="Mehrabi R."/>
            <person name="Talebi R."/>
            <person name="Steentjes M.B.F."/>
            <person name="Corcolon B."/>
            <person name="Chong P.A."/>
            <person name="Kema G.H.J."/>
            <person name="Seidl M.F."/>
        </authorList>
    </citation>
    <scope>NUCLEOTIDE SEQUENCE [LARGE SCALE GENOMIC DNA]</scope>
    <source>
        <strain evidence="3 4">P124</strain>
    </source>
</reference>
<feature type="domain" description="Glutathione S-transferase UstS-like C-terminal" evidence="2">
    <location>
        <begin position="126"/>
        <end position="248"/>
    </location>
</feature>
<proteinExistence type="predicted"/>
<dbReference type="Pfam" id="PF22041">
    <property type="entry name" value="GST_C_7"/>
    <property type="match status" value="1"/>
</dbReference>
<dbReference type="InterPro" id="IPR036282">
    <property type="entry name" value="Glutathione-S-Trfase_C_sf"/>
</dbReference>
<feature type="domain" description="GST N-terminal" evidence="1">
    <location>
        <begin position="25"/>
        <end position="99"/>
    </location>
</feature>
<dbReference type="Gene3D" id="3.40.30.10">
    <property type="entry name" value="Glutaredoxin"/>
    <property type="match status" value="1"/>
</dbReference>
<accession>A0ABR0EB77</accession>
<evidence type="ECO:0000259" key="2">
    <source>
        <dbReference type="Pfam" id="PF22041"/>
    </source>
</evidence>
<dbReference type="SUPFAM" id="SSF52833">
    <property type="entry name" value="Thioredoxin-like"/>
    <property type="match status" value="1"/>
</dbReference>
<dbReference type="InterPro" id="IPR036249">
    <property type="entry name" value="Thioredoxin-like_sf"/>
</dbReference>
<protein>
    <recommendedName>
        <fullName evidence="5">Glutathione S-transferase</fullName>
    </recommendedName>
</protein>
<sequence length="254" mass="28996">MANKSGQSEQVVLYDLPSKGEPHCFSPNSWKTRAALNFKGLDYSTDWTDFCDLHEKLISFGLSPNGPEECMFRYSSPTVKLPDGSFVMESRHIADALEKLQPEPSLGLDTGYPERAQGIVDQLLRTVVVPFMYRIPDWLLRPEGAKWYHQERQKLFGGMTLYDFAEHEEFSGEKAWQKAEPGMNALKDLLAEDKSGPFVMGSRVSYADLIIASYFKFLTKIDKDGDAYGRMLGFDPSFQELFKACEKWYARDDH</sequence>
<organism evidence="3 4">
    <name type="scientific">Zasmidium cellare</name>
    <name type="common">Wine cellar mold</name>
    <name type="synonym">Racodium cellare</name>
    <dbReference type="NCBI Taxonomy" id="395010"/>
    <lineage>
        <taxon>Eukaryota</taxon>
        <taxon>Fungi</taxon>
        <taxon>Dikarya</taxon>
        <taxon>Ascomycota</taxon>
        <taxon>Pezizomycotina</taxon>
        <taxon>Dothideomycetes</taxon>
        <taxon>Dothideomycetidae</taxon>
        <taxon>Mycosphaerellales</taxon>
        <taxon>Mycosphaerellaceae</taxon>
        <taxon>Zasmidium</taxon>
    </lineage>
</organism>
<dbReference type="CDD" id="cd00299">
    <property type="entry name" value="GST_C_family"/>
    <property type="match status" value="1"/>
</dbReference>
<dbReference type="InterPro" id="IPR004045">
    <property type="entry name" value="Glutathione_S-Trfase_N"/>
</dbReference>
<name>A0ABR0EB77_ZASCE</name>
<comment type="caution">
    <text evidence="3">The sequence shown here is derived from an EMBL/GenBank/DDBJ whole genome shotgun (WGS) entry which is preliminary data.</text>
</comment>
<dbReference type="Pfam" id="PF13409">
    <property type="entry name" value="GST_N_2"/>
    <property type="match status" value="1"/>
</dbReference>
<dbReference type="SUPFAM" id="SSF47616">
    <property type="entry name" value="GST C-terminal domain-like"/>
    <property type="match status" value="1"/>
</dbReference>
<gene>
    <name evidence="3" type="ORF">PRZ48_009249</name>
</gene>
<dbReference type="Proteomes" id="UP001305779">
    <property type="component" value="Unassembled WGS sequence"/>
</dbReference>
<dbReference type="EMBL" id="JAXOVC010000007">
    <property type="protein sequence ID" value="KAK4498739.1"/>
    <property type="molecule type" value="Genomic_DNA"/>
</dbReference>
<evidence type="ECO:0000313" key="3">
    <source>
        <dbReference type="EMBL" id="KAK4498739.1"/>
    </source>
</evidence>
<keyword evidence="4" id="KW-1185">Reference proteome</keyword>
<dbReference type="InterPro" id="IPR054416">
    <property type="entry name" value="GST_UstS-like_C"/>
</dbReference>